<dbReference type="VEuPathDB" id="FungiDB:PYU1_G002620"/>
<sequence length="266" mass="28494">MEPGFHGNNPPLRGLCDEEVDILGHLLLENHTFEDELFPAPLAMYDNASVIRSEPPSPELLPNSLSSSFMDLMAPLQAAEFSFRDAYNGTYGPASSYQSDVYMNNEETHELDHFSLDPPRPWSRLPARKPVHRRHGYSGRTCAVPDCGKSSQGRGLCIRHGGGKRCSVEGCIRGAQATGRCKAHGGGVRCKVDGCVKSSQGSGLCRTHGGGKICLFPGCKKGTQRGGKCSTHGGSRICMADGCTKVDRGGGLCGIHKKTMNSSNAQ</sequence>
<dbReference type="AlphaFoldDB" id="K3WCD2"/>
<feature type="domain" description="WRKY19-like zinc finger" evidence="1">
    <location>
        <begin position="139"/>
        <end position="162"/>
    </location>
</feature>
<reference evidence="2" key="3">
    <citation type="submission" date="2014-11" db="UniProtKB">
        <authorList>
            <consortium name="EnsemblProtists"/>
        </authorList>
    </citation>
    <scope>IDENTIFICATION</scope>
    <source>
        <strain evidence="2">DAOM BR144</strain>
    </source>
</reference>
<reference evidence="3" key="1">
    <citation type="journal article" date="2010" name="Genome Biol.">
        <title>Genome sequence of the necrotrophic plant pathogen Pythium ultimum reveals original pathogenicity mechanisms and effector repertoire.</title>
        <authorList>
            <person name="Levesque C.A."/>
            <person name="Brouwer H."/>
            <person name="Cano L."/>
            <person name="Hamilton J.P."/>
            <person name="Holt C."/>
            <person name="Huitema E."/>
            <person name="Raffaele S."/>
            <person name="Robideau G.P."/>
            <person name="Thines M."/>
            <person name="Win J."/>
            <person name="Zerillo M.M."/>
            <person name="Beakes G.W."/>
            <person name="Boore J.L."/>
            <person name="Busam D."/>
            <person name="Dumas B."/>
            <person name="Ferriera S."/>
            <person name="Fuerstenberg S.I."/>
            <person name="Gachon C.M."/>
            <person name="Gaulin E."/>
            <person name="Govers F."/>
            <person name="Grenville-Briggs L."/>
            <person name="Horner N."/>
            <person name="Hostetler J."/>
            <person name="Jiang R.H."/>
            <person name="Johnson J."/>
            <person name="Krajaejun T."/>
            <person name="Lin H."/>
            <person name="Meijer H.J."/>
            <person name="Moore B."/>
            <person name="Morris P."/>
            <person name="Phuntmart V."/>
            <person name="Puiu D."/>
            <person name="Shetty J."/>
            <person name="Stajich J.E."/>
            <person name="Tripathy S."/>
            <person name="Wawra S."/>
            <person name="van West P."/>
            <person name="Whitty B.R."/>
            <person name="Coutinho P.M."/>
            <person name="Henrissat B."/>
            <person name="Martin F."/>
            <person name="Thomas P.D."/>
            <person name="Tyler B.M."/>
            <person name="De Vries R.P."/>
            <person name="Kamoun S."/>
            <person name="Yandell M."/>
            <person name="Tisserat N."/>
            <person name="Buell C.R."/>
        </authorList>
    </citation>
    <scope>NUCLEOTIDE SEQUENCE</scope>
    <source>
        <strain evidence="3">DAOM:BR144</strain>
    </source>
</reference>
<evidence type="ECO:0000313" key="2">
    <source>
        <dbReference type="EnsemblProtists" id="PYU1_T002623"/>
    </source>
</evidence>
<proteinExistence type="predicted"/>
<dbReference type="HOGENOM" id="CLU_1055490_0_0_1"/>
<dbReference type="eggNOG" id="ENOG502SPE4">
    <property type="taxonomic scope" value="Eukaryota"/>
</dbReference>
<organism evidence="2 3">
    <name type="scientific">Globisporangium ultimum (strain ATCC 200006 / CBS 805.95 / DAOM BR144)</name>
    <name type="common">Pythium ultimum</name>
    <dbReference type="NCBI Taxonomy" id="431595"/>
    <lineage>
        <taxon>Eukaryota</taxon>
        <taxon>Sar</taxon>
        <taxon>Stramenopiles</taxon>
        <taxon>Oomycota</taxon>
        <taxon>Peronosporomycetes</taxon>
        <taxon>Pythiales</taxon>
        <taxon>Pythiaceae</taxon>
        <taxon>Globisporangium</taxon>
    </lineage>
</organism>
<dbReference type="InParanoid" id="K3WCD2"/>
<dbReference type="Pfam" id="PF24906">
    <property type="entry name" value="Zf_WRKY19"/>
    <property type="match status" value="3"/>
</dbReference>
<dbReference type="InterPro" id="IPR056866">
    <property type="entry name" value="Znf_WRKY19"/>
</dbReference>
<accession>K3WCD2</accession>
<evidence type="ECO:0000259" key="1">
    <source>
        <dbReference type="Pfam" id="PF24906"/>
    </source>
</evidence>
<name>K3WCD2_GLOUD</name>
<feature type="domain" description="WRKY19-like zinc finger" evidence="1">
    <location>
        <begin position="163"/>
        <end position="186"/>
    </location>
</feature>
<feature type="domain" description="WRKY19-like zinc finger" evidence="1">
    <location>
        <begin position="187"/>
        <end position="210"/>
    </location>
</feature>
<keyword evidence="3" id="KW-1185">Reference proteome</keyword>
<dbReference type="PANTHER" id="PTHR31827">
    <property type="entry name" value="EMB|CAB89363.1"/>
    <property type="match status" value="1"/>
</dbReference>
<dbReference type="EnsemblProtists" id="PYU1_T002623">
    <property type="protein sequence ID" value="PYU1_T002623"/>
    <property type="gene ID" value="PYU1_G002620"/>
</dbReference>
<evidence type="ECO:0000313" key="3">
    <source>
        <dbReference type="Proteomes" id="UP000019132"/>
    </source>
</evidence>
<dbReference type="PANTHER" id="PTHR31827:SF1">
    <property type="entry name" value="EMB|CAB89363.1"/>
    <property type="match status" value="1"/>
</dbReference>
<dbReference type="Proteomes" id="UP000019132">
    <property type="component" value="Unassembled WGS sequence"/>
</dbReference>
<protein>
    <recommendedName>
        <fullName evidence="1">WRKY19-like zinc finger domain-containing protein</fullName>
    </recommendedName>
</protein>
<reference evidence="3" key="2">
    <citation type="submission" date="2010-04" db="EMBL/GenBank/DDBJ databases">
        <authorList>
            <person name="Buell R."/>
            <person name="Hamilton J."/>
            <person name="Hostetler J."/>
        </authorList>
    </citation>
    <scope>NUCLEOTIDE SEQUENCE [LARGE SCALE GENOMIC DNA]</scope>
    <source>
        <strain evidence="3">DAOM:BR144</strain>
    </source>
</reference>